<dbReference type="PANTHER" id="PTHR10046">
    <property type="entry name" value="ATP DEPENDENT LON PROTEASE FAMILY MEMBER"/>
    <property type="match status" value="1"/>
</dbReference>
<dbReference type="InterPro" id="IPR008269">
    <property type="entry name" value="Lon_proteolytic"/>
</dbReference>
<dbReference type="Gene3D" id="3.40.50.300">
    <property type="entry name" value="P-loop containing nucleotide triphosphate hydrolases"/>
    <property type="match status" value="2"/>
</dbReference>
<keyword evidence="1 2" id="KW-0645">Protease</keyword>
<dbReference type="AlphaFoldDB" id="A0A832GRZ7"/>
<dbReference type="GO" id="GO:0030163">
    <property type="term" value="P:protein catabolic process"/>
    <property type="evidence" value="ECO:0007669"/>
    <property type="project" value="InterPro"/>
</dbReference>
<keyword evidence="4" id="KW-0547">Nucleotide-binding</keyword>
<dbReference type="Pfam" id="PF13654">
    <property type="entry name" value="AAA_32"/>
    <property type="match status" value="1"/>
</dbReference>
<dbReference type="Pfam" id="PF05362">
    <property type="entry name" value="Lon_C"/>
    <property type="match status" value="1"/>
</dbReference>
<name>A0A832GRZ7_9BACT</name>
<feature type="domain" description="Lon proteolytic" evidence="3">
    <location>
        <begin position="555"/>
        <end position="750"/>
    </location>
</feature>
<dbReference type="GO" id="GO:0006508">
    <property type="term" value="P:proteolysis"/>
    <property type="evidence" value="ECO:0007669"/>
    <property type="project" value="UniProtKB-KW"/>
</dbReference>
<dbReference type="EMBL" id="DSZU01000146">
    <property type="protein sequence ID" value="HGV56000.1"/>
    <property type="molecule type" value="Genomic_DNA"/>
</dbReference>
<dbReference type="InterPro" id="IPR014721">
    <property type="entry name" value="Ribsml_uS5_D2-typ_fold_subgr"/>
</dbReference>
<dbReference type="PRINTS" id="PR00830">
    <property type="entry name" value="ENDOLAPTASE"/>
</dbReference>
<dbReference type="InterPro" id="IPR027065">
    <property type="entry name" value="Lon_Prtase"/>
</dbReference>
<protein>
    <recommendedName>
        <fullName evidence="2">endopeptidase La</fullName>
        <ecNumber evidence="2">3.4.21.53</ecNumber>
    </recommendedName>
</protein>
<evidence type="ECO:0000256" key="2">
    <source>
        <dbReference type="PROSITE-ProRule" id="PRU01122"/>
    </source>
</evidence>
<comment type="caution">
    <text evidence="4">The sequence shown here is derived from an EMBL/GenBank/DDBJ whole genome shotgun (WGS) entry which is preliminary data.</text>
</comment>
<dbReference type="InterPro" id="IPR020568">
    <property type="entry name" value="Ribosomal_Su5_D2-typ_SF"/>
</dbReference>
<dbReference type="Gene3D" id="3.30.230.10">
    <property type="match status" value="1"/>
</dbReference>
<keyword evidence="2" id="KW-0378">Hydrolase</keyword>
<dbReference type="GO" id="GO:0004176">
    <property type="term" value="F:ATP-dependent peptidase activity"/>
    <property type="evidence" value="ECO:0007669"/>
    <property type="project" value="UniProtKB-UniRule"/>
</dbReference>
<keyword evidence="2" id="KW-0720">Serine protease</keyword>
<feature type="active site" evidence="2">
    <location>
        <position position="688"/>
    </location>
</feature>
<dbReference type="Pfam" id="PF20437">
    <property type="entry name" value="LonC_helical"/>
    <property type="match status" value="1"/>
</dbReference>
<dbReference type="SUPFAM" id="SSF54211">
    <property type="entry name" value="Ribosomal protein S5 domain 2-like"/>
    <property type="match status" value="1"/>
</dbReference>
<comment type="similarity">
    <text evidence="2">Belongs to the peptidase S16 family.</text>
</comment>
<dbReference type="PROSITE" id="PS51786">
    <property type="entry name" value="LON_PROTEOLYTIC"/>
    <property type="match status" value="1"/>
</dbReference>
<dbReference type="InterPro" id="IPR027417">
    <property type="entry name" value="P-loop_NTPase"/>
</dbReference>
<dbReference type="Pfam" id="PF20436">
    <property type="entry name" value="LonB_AAA-LID"/>
    <property type="match status" value="1"/>
</dbReference>
<keyword evidence="4" id="KW-0067">ATP-binding</keyword>
<dbReference type="GO" id="GO:0004252">
    <property type="term" value="F:serine-type endopeptidase activity"/>
    <property type="evidence" value="ECO:0007669"/>
    <property type="project" value="UniProtKB-UniRule"/>
</dbReference>
<accession>A0A832GRZ7</accession>
<dbReference type="GO" id="GO:0005524">
    <property type="term" value="F:ATP binding"/>
    <property type="evidence" value="ECO:0007669"/>
    <property type="project" value="UniProtKB-KW"/>
</dbReference>
<sequence length="786" mass="90001">MGIKRLSIEDIIILKPYQKGTADVQPGELFPHQKRLEQAFDLALKISDKGYNVYVCGPRGIGRTRYTLKRIQEVASQFPKPPDVCYVNNFDDPAKPKCILLPAGLGKVLEEGIEEALDYLKRETYKAFEGKEYEEELAKLTKDIDVERERLFNELSEEAKKHNLMVLFGPQGVKMLPLFKIEAPMSEEEVFKDPRIREEYQKSLMNFEPIFREYMRKLRELDSAFGEALFKLREKIAENLVNKAFQKLEEAFSGVQEVLQYLKTMKREIVKNIHFFIEWEKAKGNIMVQSGINKALNMFRINLLVDNSQTEGAPVIYEKVPTLKGLFGQINYRAEMGILYADHLSLTAGSLHKANGGFLVIDLWEILKNPYIWIILKRALLHHKLHLMGGMMEEIPVPHVGLLPEAMPFQTKVFLIGDPYLYYLLSIYDEEFRELFKIKAEFDPIIPLDEVAIESFPKIIKRIIADEGFKELNNRGLNELLKFAIYESGHRKKIRMVLEDLKSVLREANINSSGEEITDEDIKRAVREKIFRVNLIEEKVREYIKEGKILIDVDGEKVGQVNGLSVISLGDYSFGKPSRITASVYPGSKGVINIEREIEMSGPIHSKGVLTLSSYLFHKYSADFPIQLSCSITFEQAYEPVEGDSASCAELLAILSAVAQVPIKQNLAITGSIDQFGHIQPVGGVKEKIEGFYKVCKIINFTGKQGVIIPVQNMDNVLLDDEVLEDIKKKRFFIYAVETVDDVIELLTGLKPTQFHKKVLENLRKFYEISKEVPTKRKRKKKRSKK</sequence>
<organism evidence="4">
    <name type="scientific">Caldimicrobium thiodismutans</name>
    <dbReference type="NCBI Taxonomy" id="1653476"/>
    <lineage>
        <taxon>Bacteria</taxon>
        <taxon>Pseudomonadati</taxon>
        <taxon>Thermodesulfobacteriota</taxon>
        <taxon>Thermodesulfobacteria</taxon>
        <taxon>Thermodesulfobacteriales</taxon>
        <taxon>Thermodesulfobacteriaceae</taxon>
        <taxon>Caldimicrobium</taxon>
    </lineage>
</organism>
<dbReference type="InterPro" id="IPR041699">
    <property type="entry name" value="AAA_32"/>
</dbReference>
<evidence type="ECO:0000313" key="4">
    <source>
        <dbReference type="EMBL" id="HGV56000.1"/>
    </source>
</evidence>
<evidence type="ECO:0000259" key="3">
    <source>
        <dbReference type="PROSITE" id="PS51786"/>
    </source>
</evidence>
<dbReference type="InterPro" id="IPR046844">
    <property type="entry name" value="Lon-like_helical"/>
</dbReference>
<reference evidence="4" key="1">
    <citation type="journal article" date="2020" name="mSystems">
        <title>Genome- and Community-Level Interaction Insights into Carbon Utilization and Element Cycling Functions of Hydrothermarchaeota in Hydrothermal Sediment.</title>
        <authorList>
            <person name="Zhou Z."/>
            <person name="Liu Y."/>
            <person name="Xu W."/>
            <person name="Pan J."/>
            <person name="Luo Z.H."/>
            <person name="Li M."/>
        </authorList>
    </citation>
    <scope>NUCLEOTIDE SEQUENCE [LARGE SCALE GENOMIC DNA]</scope>
    <source>
        <strain evidence="4">SpSt-605</strain>
    </source>
</reference>
<dbReference type="InterPro" id="IPR046843">
    <property type="entry name" value="LonB_AAA-LID"/>
</dbReference>
<comment type="catalytic activity">
    <reaction evidence="2">
        <text>Hydrolysis of proteins in presence of ATP.</text>
        <dbReference type="EC" id="3.4.21.53"/>
    </reaction>
</comment>
<gene>
    <name evidence="4" type="ORF">ENT73_07995</name>
</gene>
<proteinExistence type="inferred from homology"/>
<dbReference type="EC" id="3.4.21.53" evidence="2"/>
<evidence type="ECO:0000256" key="1">
    <source>
        <dbReference type="ARBA" id="ARBA00022670"/>
    </source>
</evidence>
<feature type="active site" evidence="2">
    <location>
        <position position="645"/>
    </location>
</feature>